<dbReference type="Pfam" id="PF02601">
    <property type="entry name" value="Exonuc_VII_L"/>
    <property type="match status" value="2"/>
</dbReference>
<dbReference type="InterPro" id="IPR003753">
    <property type="entry name" value="Exonuc_VII_L"/>
</dbReference>
<dbReference type="AlphaFoldDB" id="A0A1F5AZI3"/>
<dbReference type="GO" id="GO:0008855">
    <property type="term" value="F:exodeoxyribonuclease VII activity"/>
    <property type="evidence" value="ECO:0007669"/>
    <property type="project" value="UniProtKB-UniRule"/>
</dbReference>
<organism evidence="3 4">
    <name type="scientific">Candidatus Azambacteria bacterium RBG_16_47_10</name>
    <dbReference type="NCBI Taxonomy" id="1797292"/>
    <lineage>
        <taxon>Bacteria</taxon>
        <taxon>Candidatus Azamiibacteriota</taxon>
    </lineage>
</organism>
<protein>
    <recommendedName>
        <fullName evidence="1">Exodeoxyribonuclease VII large subunit</fullName>
        <ecNumber evidence="1">3.1.11.6</ecNumber>
    </recommendedName>
</protein>
<reference evidence="3 4" key="1">
    <citation type="journal article" date="2016" name="Nat. Commun.">
        <title>Thousands of microbial genomes shed light on interconnected biogeochemical processes in an aquifer system.</title>
        <authorList>
            <person name="Anantharaman K."/>
            <person name="Brown C.T."/>
            <person name="Hug L.A."/>
            <person name="Sharon I."/>
            <person name="Castelle C.J."/>
            <person name="Probst A.J."/>
            <person name="Thomas B.C."/>
            <person name="Singh A."/>
            <person name="Wilkins M.J."/>
            <person name="Karaoz U."/>
            <person name="Brodie E.L."/>
            <person name="Williams K.H."/>
            <person name="Hubbard S.S."/>
            <person name="Banfield J.F."/>
        </authorList>
    </citation>
    <scope>NUCLEOTIDE SEQUENCE [LARGE SCALE GENOMIC DNA]</scope>
</reference>
<evidence type="ECO:0000313" key="3">
    <source>
        <dbReference type="EMBL" id="OGD23624.1"/>
    </source>
</evidence>
<sequence length="226" mass="25095">MQGGEAVQNIVDAFSYFNTHQKELALDCIVLIRGGGSLEDLASFNSREVAYAIFGSAVPVVTGVGHEQDESIADYVADLRASTPSNAAELIAPQRDDVARHIDTMAQKIEFRMHKAHDEATSRVDGMVSTVENALRKKIVMVERMEQQVFFRLKFFEERIIMHQSKIEGFVRLMHSFSPRAVLDRGYAIVQKGGQAIVSVKALKLHDAVHIQLKDGAFEAGVTHIE</sequence>
<evidence type="ECO:0000259" key="2">
    <source>
        <dbReference type="Pfam" id="PF02601"/>
    </source>
</evidence>
<dbReference type="NCBIfam" id="TIGR00237">
    <property type="entry name" value="xseA"/>
    <property type="match status" value="1"/>
</dbReference>
<feature type="domain" description="Exonuclease VII large subunit C-terminal" evidence="2">
    <location>
        <begin position="155"/>
        <end position="220"/>
    </location>
</feature>
<dbReference type="InterPro" id="IPR020579">
    <property type="entry name" value="Exonuc_VII_lsu_C"/>
</dbReference>
<dbReference type="EMBL" id="MEYI01000034">
    <property type="protein sequence ID" value="OGD23624.1"/>
    <property type="molecule type" value="Genomic_DNA"/>
</dbReference>
<gene>
    <name evidence="3" type="ORF">A2Z10_02510</name>
</gene>
<dbReference type="EC" id="3.1.11.6" evidence="1"/>
<accession>A0A1F5AZI3</accession>
<dbReference type="PANTHER" id="PTHR30008:SF0">
    <property type="entry name" value="EXODEOXYRIBONUCLEASE 7 LARGE SUBUNIT"/>
    <property type="match status" value="1"/>
</dbReference>
<dbReference type="Proteomes" id="UP000176639">
    <property type="component" value="Unassembled WGS sequence"/>
</dbReference>
<evidence type="ECO:0000256" key="1">
    <source>
        <dbReference type="NCBIfam" id="TIGR00237"/>
    </source>
</evidence>
<feature type="domain" description="Exonuclease VII large subunit C-terminal" evidence="2">
    <location>
        <begin position="1"/>
        <end position="137"/>
    </location>
</feature>
<dbReference type="GO" id="GO:0006308">
    <property type="term" value="P:DNA catabolic process"/>
    <property type="evidence" value="ECO:0007669"/>
    <property type="project" value="UniProtKB-UniRule"/>
</dbReference>
<comment type="caution">
    <text evidence="3">The sequence shown here is derived from an EMBL/GenBank/DDBJ whole genome shotgun (WGS) entry which is preliminary data.</text>
</comment>
<dbReference type="GO" id="GO:0009318">
    <property type="term" value="C:exodeoxyribonuclease VII complex"/>
    <property type="evidence" value="ECO:0007669"/>
    <property type="project" value="UniProtKB-UniRule"/>
</dbReference>
<dbReference type="PANTHER" id="PTHR30008">
    <property type="entry name" value="EXODEOXYRIBONUCLEASE 7 LARGE SUBUNIT"/>
    <property type="match status" value="1"/>
</dbReference>
<name>A0A1F5AZI3_9BACT</name>
<evidence type="ECO:0000313" key="4">
    <source>
        <dbReference type="Proteomes" id="UP000176639"/>
    </source>
</evidence>
<proteinExistence type="predicted"/>